<proteinExistence type="predicted"/>
<protein>
    <submittedName>
        <fullName evidence="2">Uncharacterized protein</fullName>
    </submittedName>
</protein>
<name>A0A0F9CCP2_9ZZZZ</name>
<evidence type="ECO:0000256" key="1">
    <source>
        <dbReference type="SAM" id="Phobius"/>
    </source>
</evidence>
<feature type="transmembrane region" description="Helical" evidence="1">
    <location>
        <begin position="12"/>
        <end position="30"/>
    </location>
</feature>
<dbReference type="AlphaFoldDB" id="A0A0F9CCP2"/>
<sequence>MKKLFQKYKRNMMAIHFLAMTLMFIAAFYGPTTVEYFGRLEAKRYLTGSQTFGERYKINPEGLKLWLNQADVRSYGTTQDWKSLTGGADSGVEQVTGVNQPDIYATYRTFNGTTDFMQKVEVDSEQGALTFIADGGSAEFRDAGQDFSEWETLSGNAKYRLVVNTDNGISYCYAGASNNGGLDIDCYTDLGLTSRGWKGRTTPQASPDTAATYEIYRTDLAITGDMTVIMWIKPDDG</sequence>
<evidence type="ECO:0000313" key="2">
    <source>
        <dbReference type="EMBL" id="KKL03441.1"/>
    </source>
</evidence>
<keyword evidence="1" id="KW-1133">Transmembrane helix</keyword>
<accession>A0A0F9CCP2</accession>
<dbReference type="EMBL" id="LAZR01044929">
    <property type="protein sequence ID" value="KKL03441.1"/>
    <property type="molecule type" value="Genomic_DNA"/>
</dbReference>
<comment type="caution">
    <text evidence="2">The sequence shown here is derived from an EMBL/GenBank/DDBJ whole genome shotgun (WGS) entry which is preliminary data.</text>
</comment>
<keyword evidence="1" id="KW-0472">Membrane</keyword>
<feature type="non-terminal residue" evidence="2">
    <location>
        <position position="237"/>
    </location>
</feature>
<gene>
    <name evidence="2" type="ORF">LCGC14_2626100</name>
</gene>
<reference evidence="2" key="1">
    <citation type="journal article" date="2015" name="Nature">
        <title>Complex archaea that bridge the gap between prokaryotes and eukaryotes.</title>
        <authorList>
            <person name="Spang A."/>
            <person name="Saw J.H."/>
            <person name="Jorgensen S.L."/>
            <person name="Zaremba-Niedzwiedzka K."/>
            <person name="Martijn J."/>
            <person name="Lind A.E."/>
            <person name="van Eijk R."/>
            <person name="Schleper C."/>
            <person name="Guy L."/>
            <person name="Ettema T.J."/>
        </authorList>
    </citation>
    <scope>NUCLEOTIDE SEQUENCE</scope>
</reference>
<keyword evidence="1" id="KW-0812">Transmembrane</keyword>
<organism evidence="2">
    <name type="scientific">marine sediment metagenome</name>
    <dbReference type="NCBI Taxonomy" id="412755"/>
    <lineage>
        <taxon>unclassified sequences</taxon>
        <taxon>metagenomes</taxon>
        <taxon>ecological metagenomes</taxon>
    </lineage>
</organism>